<dbReference type="GO" id="GO:0004523">
    <property type="term" value="F:RNA-DNA hybrid ribonuclease activity"/>
    <property type="evidence" value="ECO:0007669"/>
    <property type="project" value="InterPro"/>
</dbReference>
<dbReference type="PANTHER" id="PTHR47723">
    <property type="entry name" value="OS05G0353850 PROTEIN"/>
    <property type="match status" value="1"/>
</dbReference>
<dbReference type="PANTHER" id="PTHR47723:SF19">
    <property type="entry name" value="POLYNUCLEOTIDYL TRANSFERASE, RIBONUCLEASE H-LIKE SUPERFAMILY PROTEIN"/>
    <property type="match status" value="1"/>
</dbReference>
<dbReference type="SUPFAM" id="SSF53098">
    <property type="entry name" value="Ribonuclease H-like"/>
    <property type="match status" value="1"/>
</dbReference>
<reference evidence="3" key="1">
    <citation type="journal article" date="2017" name="Front. Plant Sci.">
        <title>Climate Clever Clovers: New Paradigm to Reduce the Environmental Footprint of Ruminants by Breeding Low Methanogenic Forages Utilizing Haplotype Variation.</title>
        <authorList>
            <person name="Kaur P."/>
            <person name="Appels R."/>
            <person name="Bayer P.E."/>
            <person name="Keeble-Gagnere G."/>
            <person name="Wang J."/>
            <person name="Hirakawa H."/>
            <person name="Shirasawa K."/>
            <person name="Vercoe P."/>
            <person name="Stefanova K."/>
            <person name="Durmic Z."/>
            <person name="Nichols P."/>
            <person name="Revell C."/>
            <person name="Isobe S.N."/>
            <person name="Edwards D."/>
            <person name="Erskine W."/>
        </authorList>
    </citation>
    <scope>NUCLEOTIDE SEQUENCE [LARGE SCALE GENOMIC DNA]</scope>
    <source>
        <strain evidence="3">cv. Daliak</strain>
    </source>
</reference>
<dbReference type="Proteomes" id="UP000242715">
    <property type="component" value="Unassembled WGS sequence"/>
</dbReference>
<evidence type="ECO:0000313" key="2">
    <source>
        <dbReference type="EMBL" id="GAU10517.1"/>
    </source>
</evidence>
<dbReference type="InterPro" id="IPR036397">
    <property type="entry name" value="RNaseH_sf"/>
</dbReference>
<feature type="domain" description="RNase H type-1" evidence="1">
    <location>
        <begin position="83"/>
        <end position="200"/>
    </location>
</feature>
<organism evidence="2 3">
    <name type="scientific">Trifolium subterraneum</name>
    <name type="common">Subterranean clover</name>
    <dbReference type="NCBI Taxonomy" id="3900"/>
    <lineage>
        <taxon>Eukaryota</taxon>
        <taxon>Viridiplantae</taxon>
        <taxon>Streptophyta</taxon>
        <taxon>Embryophyta</taxon>
        <taxon>Tracheophyta</taxon>
        <taxon>Spermatophyta</taxon>
        <taxon>Magnoliopsida</taxon>
        <taxon>eudicotyledons</taxon>
        <taxon>Gunneridae</taxon>
        <taxon>Pentapetalae</taxon>
        <taxon>rosids</taxon>
        <taxon>fabids</taxon>
        <taxon>Fabales</taxon>
        <taxon>Fabaceae</taxon>
        <taxon>Papilionoideae</taxon>
        <taxon>50 kb inversion clade</taxon>
        <taxon>NPAAA clade</taxon>
        <taxon>Hologalegina</taxon>
        <taxon>IRL clade</taxon>
        <taxon>Trifolieae</taxon>
        <taxon>Trifolium</taxon>
    </lineage>
</organism>
<dbReference type="CDD" id="cd06222">
    <property type="entry name" value="RNase_H_like"/>
    <property type="match status" value="1"/>
</dbReference>
<evidence type="ECO:0000259" key="1">
    <source>
        <dbReference type="Pfam" id="PF13456"/>
    </source>
</evidence>
<keyword evidence="3" id="KW-1185">Reference proteome</keyword>
<dbReference type="InterPro" id="IPR012337">
    <property type="entry name" value="RNaseH-like_sf"/>
</dbReference>
<dbReference type="GO" id="GO:0003676">
    <property type="term" value="F:nucleic acid binding"/>
    <property type="evidence" value="ECO:0007669"/>
    <property type="project" value="InterPro"/>
</dbReference>
<dbReference type="OrthoDB" id="1432416at2759"/>
<sequence length="238" mass="26643">NIGASNTDWPTFFGVSVWALWKDRNNLVFSRETELGNHLTSKVVNMAYQIEKEIKCPLASRDENISKRNIHWRRPPVGFVTINTDGSYKNGYSACGGLIRDHRGHFVKGFLRNLGTGNALLAELCGILFGCQMARDMCLTHVILETDSTHVVNMINNRFTSIFYLQPLLHEVISLIHLPSWTIHVNHIHREANSCANALAFKGHDVGFTHVLLDSIPAYISTLLDKDLRGACSSIVVS</sequence>
<name>A0A1B5Z8S8_TRISU</name>
<accession>A0A1B5Z8S8</accession>
<dbReference type="InterPro" id="IPR002156">
    <property type="entry name" value="RNaseH_domain"/>
</dbReference>
<dbReference type="InterPro" id="IPR053151">
    <property type="entry name" value="RNase_H-like"/>
</dbReference>
<evidence type="ECO:0000313" key="3">
    <source>
        <dbReference type="Proteomes" id="UP000242715"/>
    </source>
</evidence>
<dbReference type="Gene3D" id="3.30.420.10">
    <property type="entry name" value="Ribonuclease H-like superfamily/Ribonuclease H"/>
    <property type="match status" value="1"/>
</dbReference>
<proteinExistence type="predicted"/>
<dbReference type="InterPro" id="IPR044730">
    <property type="entry name" value="RNase_H-like_dom_plant"/>
</dbReference>
<dbReference type="Pfam" id="PF13456">
    <property type="entry name" value="RVT_3"/>
    <property type="match status" value="1"/>
</dbReference>
<feature type="non-terminal residue" evidence="2">
    <location>
        <position position="1"/>
    </location>
</feature>
<dbReference type="EMBL" id="BCLP01045981">
    <property type="protein sequence ID" value="GAU10517.1"/>
    <property type="molecule type" value="Genomic_DNA"/>
</dbReference>
<comment type="caution">
    <text evidence="2">The sequence shown here is derived from an EMBL/GenBank/DDBJ whole genome shotgun (WGS) entry which is preliminary data.</text>
</comment>
<dbReference type="AlphaFoldDB" id="A0A1B5Z8S8"/>
<gene>
    <name evidence="2" type="ORF">TSUD_421950</name>
</gene>
<protein>
    <recommendedName>
        <fullName evidence="1">RNase H type-1 domain-containing protein</fullName>
    </recommendedName>
</protein>